<dbReference type="EMBL" id="ML178868">
    <property type="protein sequence ID" value="TFK96048.1"/>
    <property type="molecule type" value="Genomic_DNA"/>
</dbReference>
<reference evidence="2 3" key="1">
    <citation type="journal article" date="2019" name="Nat. Ecol. Evol.">
        <title>Megaphylogeny resolves global patterns of mushroom evolution.</title>
        <authorList>
            <person name="Varga T."/>
            <person name="Krizsan K."/>
            <person name="Foldi C."/>
            <person name="Dima B."/>
            <person name="Sanchez-Garcia M."/>
            <person name="Sanchez-Ramirez S."/>
            <person name="Szollosi G.J."/>
            <person name="Szarkandi J.G."/>
            <person name="Papp V."/>
            <person name="Albert L."/>
            <person name="Andreopoulos W."/>
            <person name="Angelini C."/>
            <person name="Antonin V."/>
            <person name="Barry K.W."/>
            <person name="Bougher N.L."/>
            <person name="Buchanan P."/>
            <person name="Buyck B."/>
            <person name="Bense V."/>
            <person name="Catcheside P."/>
            <person name="Chovatia M."/>
            <person name="Cooper J."/>
            <person name="Damon W."/>
            <person name="Desjardin D."/>
            <person name="Finy P."/>
            <person name="Geml J."/>
            <person name="Haridas S."/>
            <person name="Hughes K."/>
            <person name="Justo A."/>
            <person name="Karasinski D."/>
            <person name="Kautmanova I."/>
            <person name="Kiss B."/>
            <person name="Kocsube S."/>
            <person name="Kotiranta H."/>
            <person name="LaButti K.M."/>
            <person name="Lechner B.E."/>
            <person name="Liimatainen K."/>
            <person name="Lipzen A."/>
            <person name="Lukacs Z."/>
            <person name="Mihaltcheva S."/>
            <person name="Morgado L.N."/>
            <person name="Niskanen T."/>
            <person name="Noordeloos M.E."/>
            <person name="Ohm R.A."/>
            <person name="Ortiz-Santana B."/>
            <person name="Ovrebo C."/>
            <person name="Racz N."/>
            <person name="Riley R."/>
            <person name="Savchenko A."/>
            <person name="Shiryaev A."/>
            <person name="Soop K."/>
            <person name="Spirin V."/>
            <person name="Szebenyi C."/>
            <person name="Tomsovsky M."/>
            <person name="Tulloss R.E."/>
            <person name="Uehling J."/>
            <person name="Grigoriev I.V."/>
            <person name="Vagvolgyi C."/>
            <person name="Papp T."/>
            <person name="Martin F.M."/>
            <person name="Miettinen O."/>
            <person name="Hibbett D.S."/>
            <person name="Nagy L.G."/>
        </authorList>
    </citation>
    <scope>NUCLEOTIDE SEQUENCE [LARGE SCALE GENOMIC DNA]</scope>
    <source>
        <strain evidence="2 3">CBS 309.79</strain>
    </source>
</reference>
<proteinExistence type="predicted"/>
<feature type="compositionally biased region" description="Basic residues" evidence="1">
    <location>
        <begin position="126"/>
        <end position="136"/>
    </location>
</feature>
<evidence type="ECO:0000256" key="1">
    <source>
        <dbReference type="SAM" id="MobiDB-lite"/>
    </source>
</evidence>
<sequence>MAHPNVKLVVYLQYFGDKILDKPNALSIVRRDLVTLGIPHPKGTNVEFPARNAVQGYWLSHTGGILHKNLMVRIRENQPDRAALDEMSLSSLTLYEIFDDLSDEQPIVTPPSDSITFPPPRPSTSPHKRHHHHHHHESSSYTPQWQHKSASRQPYSSSSPVARKRRLSDAFSQHEFDSGSYRSGNGFGNRGSPSNRHPRVKIEEDCSSTSSIPMFPPASYQSRFAHPSEMPLGFEEPLTASGGLLERLVQNNPPHLEAQQALDAVNHALAVAKAKLMAAERRPPL</sequence>
<organism evidence="2 3">
    <name type="scientific">Pterulicium gracile</name>
    <dbReference type="NCBI Taxonomy" id="1884261"/>
    <lineage>
        <taxon>Eukaryota</taxon>
        <taxon>Fungi</taxon>
        <taxon>Dikarya</taxon>
        <taxon>Basidiomycota</taxon>
        <taxon>Agaricomycotina</taxon>
        <taxon>Agaricomycetes</taxon>
        <taxon>Agaricomycetidae</taxon>
        <taxon>Agaricales</taxon>
        <taxon>Pleurotineae</taxon>
        <taxon>Pterulaceae</taxon>
        <taxon>Pterulicium</taxon>
    </lineage>
</organism>
<protein>
    <submittedName>
        <fullName evidence="2">Uncharacterized protein</fullName>
    </submittedName>
</protein>
<dbReference type="Proteomes" id="UP000305067">
    <property type="component" value="Unassembled WGS sequence"/>
</dbReference>
<accession>A0A5C3Q780</accession>
<keyword evidence="3" id="KW-1185">Reference proteome</keyword>
<feature type="region of interest" description="Disordered" evidence="1">
    <location>
        <begin position="108"/>
        <end position="213"/>
    </location>
</feature>
<evidence type="ECO:0000313" key="3">
    <source>
        <dbReference type="Proteomes" id="UP000305067"/>
    </source>
</evidence>
<dbReference type="AlphaFoldDB" id="A0A5C3Q780"/>
<evidence type="ECO:0000313" key="2">
    <source>
        <dbReference type="EMBL" id="TFK96048.1"/>
    </source>
</evidence>
<gene>
    <name evidence="2" type="ORF">BDV98DRAFT_343781</name>
</gene>
<dbReference type="OrthoDB" id="3070390at2759"/>
<name>A0A5C3Q780_9AGAR</name>